<dbReference type="Proteomes" id="UP000295499">
    <property type="component" value="Unassembled WGS sequence"/>
</dbReference>
<dbReference type="OrthoDB" id="635358at2"/>
<evidence type="ECO:0000256" key="1">
    <source>
        <dbReference type="SAM" id="SignalP"/>
    </source>
</evidence>
<dbReference type="InterPro" id="IPR006626">
    <property type="entry name" value="PbH1"/>
</dbReference>
<dbReference type="InterPro" id="IPR012334">
    <property type="entry name" value="Pectin_lyas_fold"/>
</dbReference>
<dbReference type="NCBIfam" id="TIGR04131">
    <property type="entry name" value="Bac_Flav_CTERM"/>
    <property type="match status" value="1"/>
</dbReference>
<evidence type="ECO:0000313" key="3">
    <source>
        <dbReference type="Proteomes" id="UP000295499"/>
    </source>
</evidence>
<keyword evidence="1" id="KW-0732">Signal</keyword>
<keyword evidence="3" id="KW-1185">Reference proteome</keyword>
<dbReference type="AlphaFoldDB" id="A0A4R6IE88"/>
<organism evidence="2 3">
    <name type="scientific">Pedobacter duraquae</name>
    <dbReference type="NCBI Taxonomy" id="425511"/>
    <lineage>
        <taxon>Bacteria</taxon>
        <taxon>Pseudomonadati</taxon>
        <taxon>Bacteroidota</taxon>
        <taxon>Sphingobacteriia</taxon>
        <taxon>Sphingobacteriales</taxon>
        <taxon>Sphingobacteriaceae</taxon>
        <taxon>Pedobacter</taxon>
    </lineage>
</organism>
<reference evidence="2 3" key="1">
    <citation type="submission" date="2019-03" db="EMBL/GenBank/DDBJ databases">
        <title>Genomic Encyclopedia of Archaeal and Bacterial Type Strains, Phase II (KMG-II): from individual species to whole genera.</title>
        <authorList>
            <person name="Goeker M."/>
        </authorList>
    </citation>
    <scope>NUCLEOTIDE SEQUENCE [LARGE SCALE GENOMIC DNA]</scope>
    <source>
        <strain evidence="2 3">DSM 19034</strain>
    </source>
</reference>
<name>A0A4R6IE88_9SPHI</name>
<dbReference type="InterPro" id="IPR011050">
    <property type="entry name" value="Pectin_lyase_fold/virulence"/>
</dbReference>
<feature type="chain" id="PRO_5020528611" evidence="1">
    <location>
        <begin position="19"/>
        <end position="795"/>
    </location>
</feature>
<proteinExistence type="predicted"/>
<dbReference type="InterPro" id="IPR026341">
    <property type="entry name" value="T9SS_type_B"/>
</dbReference>
<dbReference type="EMBL" id="SNWM01000005">
    <property type="protein sequence ID" value="TDO20046.1"/>
    <property type="molecule type" value="Genomic_DNA"/>
</dbReference>
<dbReference type="SUPFAM" id="SSF51126">
    <property type="entry name" value="Pectin lyase-like"/>
    <property type="match status" value="1"/>
</dbReference>
<feature type="signal peptide" evidence="1">
    <location>
        <begin position="1"/>
        <end position="18"/>
    </location>
</feature>
<accession>A0A4R6IE88</accession>
<dbReference type="RefSeq" id="WP_133558296.1">
    <property type="nucleotide sequence ID" value="NZ_SNWM01000005.1"/>
</dbReference>
<comment type="caution">
    <text evidence="2">The sequence shown here is derived from an EMBL/GenBank/DDBJ whole genome shotgun (WGS) entry which is preliminary data.</text>
</comment>
<protein>
    <submittedName>
        <fullName evidence="2">Gliding motility-associated-like protein</fullName>
    </submittedName>
</protein>
<dbReference type="SMART" id="SM00710">
    <property type="entry name" value="PbH1"/>
    <property type="match status" value="6"/>
</dbReference>
<dbReference type="Pfam" id="PF13585">
    <property type="entry name" value="CHU_C"/>
    <property type="match status" value="1"/>
</dbReference>
<evidence type="ECO:0000313" key="2">
    <source>
        <dbReference type="EMBL" id="TDO20046.1"/>
    </source>
</evidence>
<sequence>MRKLMFSFLLLTAVVAKAATITVTSKEDSGPGTLRSAIEQANANSTSADIIQFSLPGSTAADVTISLLSDLPALTSNIVIDGTTQPFSALLNTNIRVVLTRGTTDYINGIIVADVSNIEIYGMLFRGFRADPQGPISEKKGGIYLFHSSNIKIGAPSKPNCFTGSYAGILAPYATTTQFLDNLIIASNIFGMTEDGRAAAPNESGIDISFMRNGLIGGNTIAEGNRFGANTSNGIALGAAEETINVLNNVIGLDGQSGVISSNAANGIYVNGIGSKPKIVGNLIVGQATGILVSNVGAGFQISNNRIGTGAAGTENFGNNRGVYIATSQAGVIGGANASDANIIAYNKTGIFIEVSYPISILRNSIYCNTENAISFKDLPTGKSVTQSRISTITSAGASGTYLPNSKIELFYDDTCPDCQGKTWIATIPTGADGRWNYTGTLTAGITSLGTNADGATASFSRPKLSDQNKLITGTTCGGAGGSISNVTITDATTFTWYNAAGAIVGRNSSLANVPAGVYYLIAGQPGACMLQSPDYTIPNVDLVYKAKANVTAANCEKNNGSILVTGYDNAVPTQLTWRNESGAVVGNQALLSGISKGVYTLTASNGARCSNVAGVFTVGEVKPPILDLKDLAQTVSCDGKIITVKGIVLSGTTAPYKYAWFNSAHQQVYNNLNLTGVIPGNYELVVTDVNGCVLSSGILDFTDTSNRSLKVPNAFSPNGDTSNDTWKIEGAANYPTAEFSVFNRNGERVFYSKGYATDFDGQFNGKPLPIGVYYYIIDLKTDCPKLNGSLTLIR</sequence>
<gene>
    <name evidence="2" type="ORF">CLV32_3804</name>
</gene>
<dbReference type="Gene3D" id="2.160.20.10">
    <property type="entry name" value="Single-stranded right-handed beta-helix, Pectin lyase-like"/>
    <property type="match status" value="1"/>
</dbReference>